<dbReference type="CDD" id="cd23805">
    <property type="entry name" value="UBCc_UBE2T"/>
    <property type="match status" value="1"/>
</dbReference>
<evidence type="ECO:0000259" key="13">
    <source>
        <dbReference type="PROSITE" id="PS50127"/>
    </source>
</evidence>
<evidence type="ECO:0000256" key="6">
    <source>
        <dbReference type="ARBA" id="ARBA00072440"/>
    </source>
</evidence>
<gene>
    <name evidence="14" type="ORF">ACJMK2_020423</name>
    <name evidence="15" type="ORF">ACJMK2_020439</name>
</gene>
<keyword evidence="5 11" id="KW-0067">ATP-binding</keyword>
<evidence type="ECO:0000256" key="9">
    <source>
        <dbReference type="ARBA" id="ARBA00082133"/>
    </source>
</evidence>
<evidence type="ECO:0000313" key="14">
    <source>
        <dbReference type="EMBL" id="KAL3842404.1"/>
    </source>
</evidence>
<keyword evidence="16" id="KW-1185">Reference proteome</keyword>
<dbReference type="SUPFAM" id="SSF54495">
    <property type="entry name" value="UBC-like"/>
    <property type="match status" value="1"/>
</dbReference>
<protein>
    <recommendedName>
        <fullName evidence="6">Ubiquitin-conjugating enzyme E2 T</fullName>
        <ecNumber evidence="1">2.3.2.23</ecNumber>
    </recommendedName>
    <alternativeName>
        <fullName evidence="7">E2 ubiquitin-conjugating enzyme T</fullName>
    </alternativeName>
    <alternativeName>
        <fullName evidence="9">Ubiquitin carrier protein T</fullName>
    </alternativeName>
    <alternativeName>
        <fullName evidence="8">Ubiquitin-protein ligase T</fullName>
    </alternativeName>
</protein>
<dbReference type="PANTHER" id="PTHR24067">
    <property type="entry name" value="UBIQUITIN-CONJUGATING ENZYME E2"/>
    <property type="match status" value="1"/>
</dbReference>
<feature type="region of interest" description="Disordered" evidence="12">
    <location>
        <begin position="152"/>
        <end position="200"/>
    </location>
</feature>
<evidence type="ECO:0000313" key="15">
    <source>
        <dbReference type="EMBL" id="KAL3842421.1"/>
    </source>
</evidence>
<feature type="domain" description="UBC core" evidence="13">
    <location>
        <begin position="2"/>
        <end position="152"/>
    </location>
</feature>
<reference evidence="15 16" key="1">
    <citation type="submission" date="2024-11" db="EMBL/GenBank/DDBJ databases">
        <title>Chromosome-level genome assembly of the freshwater bivalve Anodonta woodiana.</title>
        <authorList>
            <person name="Chen X."/>
        </authorList>
    </citation>
    <scope>NUCLEOTIDE SEQUENCE [LARGE SCALE GENOMIC DNA]</scope>
    <source>
        <strain evidence="15">MN2024</strain>
        <tissue evidence="15">Gills</tissue>
    </source>
</reference>
<evidence type="ECO:0000313" key="16">
    <source>
        <dbReference type="Proteomes" id="UP001634394"/>
    </source>
</evidence>
<keyword evidence="2" id="KW-0808">Transferase</keyword>
<dbReference type="Gene3D" id="3.10.110.10">
    <property type="entry name" value="Ubiquitin Conjugating Enzyme"/>
    <property type="match status" value="1"/>
</dbReference>
<name>A0ABD3TZ55_SINWO</name>
<dbReference type="AlphaFoldDB" id="A0ABD3TZ55"/>
<evidence type="ECO:0000256" key="5">
    <source>
        <dbReference type="ARBA" id="ARBA00022840"/>
    </source>
</evidence>
<comment type="caution">
    <text evidence="15">The sequence shown here is derived from an EMBL/GenBank/DDBJ whole genome shotgun (WGS) entry which is preliminary data.</text>
</comment>
<keyword evidence="4 11" id="KW-0833">Ubl conjugation pathway</keyword>
<evidence type="ECO:0000256" key="10">
    <source>
        <dbReference type="PROSITE-ProRule" id="PRU10133"/>
    </source>
</evidence>
<evidence type="ECO:0000256" key="3">
    <source>
        <dbReference type="ARBA" id="ARBA00022741"/>
    </source>
</evidence>
<dbReference type="GO" id="GO:0005524">
    <property type="term" value="F:ATP binding"/>
    <property type="evidence" value="ECO:0007669"/>
    <property type="project" value="UniProtKB-UniRule"/>
</dbReference>
<dbReference type="EMBL" id="JBJQND010000017">
    <property type="protein sequence ID" value="KAL3842421.1"/>
    <property type="molecule type" value="Genomic_DNA"/>
</dbReference>
<dbReference type="Proteomes" id="UP001634394">
    <property type="component" value="Unassembled WGS sequence"/>
</dbReference>
<keyword evidence="3 11" id="KW-0547">Nucleotide-binding</keyword>
<sequence length="200" mass="22815">MQKSVRMKRELQLLTQSPPHGISCWAKEDQLDKLEAQILGIEGTPYEGGLFKLEIQIPDRYPFEPPKVRFVTPIYHPNIDSGGRICLDTLKMPPKGAWKPCLNISTVLTSIQLLMAEPNPEDPLMADISNEFKYNKVQFLQKAKEWTEIYAKEKKRKDRDDGKENENAEKVFVINSDGLGSSSERLRSDGPVKDITNKKQ</sequence>
<dbReference type="PROSITE" id="PS00183">
    <property type="entry name" value="UBC_1"/>
    <property type="match status" value="1"/>
</dbReference>
<evidence type="ECO:0000256" key="4">
    <source>
        <dbReference type="ARBA" id="ARBA00022786"/>
    </source>
</evidence>
<evidence type="ECO:0000256" key="12">
    <source>
        <dbReference type="SAM" id="MobiDB-lite"/>
    </source>
</evidence>
<proteinExistence type="inferred from homology"/>
<dbReference type="InterPro" id="IPR016135">
    <property type="entry name" value="UBQ-conjugating_enzyme/RWD"/>
</dbReference>
<dbReference type="InterPro" id="IPR050113">
    <property type="entry name" value="Ub_conjugating_enzyme"/>
</dbReference>
<feature type="compositionally biased region" description="Basic and acidic residues" evidence="12">
    <location>
        <begin position="184"/>
        <end position="200"/>
    </location>
</feature>
<dbReference type="InterPro" id="IPR023313">
    <property type="entry name" value="UBQ-conjugating_AS"/>
</dbReference>
<organism evidence="15 16">
    <name type="scientific">Sinanodonta woodiana</name>
    <name type="common">Chinese pond mussel</name>
    <name type="synonym">Anodonta woodiana</name>
    <dbReference type="NCBI Taxonomy" id="1069815"/>
    <lineage>
        <taxon>Eukaryota</taxon>
        <taxon>Metazoa</taxon>
        <taxon>Spiralia</taxon>
        <taxon>Lophotrochozoa</taxon>
        <taxon>Mollusca</taxon>
        <taxon>Bivalvia</taxon>
        <taxon>Autobranchia</taxon>
        <taxon>Heteroconchia</taxon>
        <taxon>Palaeoheterodonta</taxon>
        <taxon>Unionida</taxon>
        <taxon>Unionoidea</taxon>
        <taxon>Unionidae</taxon>
        <taxon>Unioninae</taxon>
        <taxon>Sinanodonta</taxon>
    </lineage>
</organism>
<evidence type="ECO:0000256" key="7">
    <source>
        <dbReference type="ARBA" id="ARBA00076317"/>
    </source>
</evidence>
<evidence type="ECO:0000256" key="8">
    <source>
        <dbReference type="ARBA" id="ARBA00077509"/>
    </source>
</evidence>
<feature type="active site" description="Glycyl thioester intermediate" evidence="10">
    <location>
        <position position="86"/>
    </location>
</feature>
<dbReference type="EC" id="2.3.2.23" evidence="1"/>
<dbReference type="FunFam" id="3.10.110.10:FF:000041">
    <property type="entry name" value="Ubiquitin-conjugating enzyme E2 T"/>
    <property type="match status" value="1"/>
</dbReference>
<dbReference type="EMBL" id="JBJQND010000017">
    <property type="protein sequence ID" value="KAL3842404.1"/>
    <property type="molecule type" value="Genomic_DNA"/>
</dbReference>
<feature type="compositionally biased region" description="Basic and acidic residues" evidence="12">
    <location>
        <begin position="152"/>
        <end position="169"/>
    </location>
</feature>
<dbReference type="GO" id="GO:0061631">
    <property type="term" value="F:ubiquitin conjugating enzyme activity"/>
    <property type="evidence" value="ECO:0007669"/>
    <property type="project" value="UniProtKB-EC"/>
</dbReference>
<evidence type="ECO:0000256" key="2">
    <source>
        <dbReference type="ARBA" id="ARBA00022679"/>
    </source>
</evidence>
<dbReference type="SMART" id="SM00212">
    <property type="entry name" value="UBCc"/>
    <property type="match status" value="1"/>
</dbReference>
<dbReference type="Pfam" id="PF00179">
    <property type="entry name" value="UQ_con"/>
    <property type="match status" value="1"/>
</dbReference>
<comment type="similarity">
    <text evidence="11">Belongs to the ubiquitin-conjugating enzyme family.</text>
</comment>
<accession>A0ABD3TZ55</accession>
<evidence type="ECO:0000256" key="1">
    <source>
        <dbReference type="ARBA" id="ARBA00012486"/>
    </source>
</evidence>
<dbReference type="InterPro" id="IPR000608">
    <property type="entry name" value="UBC"/>
</dbReference>
<dbReference type="PROSITE" id="PS50127">
    <property type="entry name" value="UBC_2"/>
    <property type="match status" value="1"/>
</dbReference>
<evidence type="ECO:0000256" key="11">
    <source>
        <dbReference type="RuleBase" id="RU362109"/>
    </source>
</evidence>